<dbReference type="PANTHER" id="PTHR34072:SF55">
    <property type="entry name" value="DNA_RNA POLYMERASES SUPERFAMILY PROTEIN"/>
    <property type="match status" value="1"/>
</dbReference>
<dbReference type="Gene3D" id="3.30.70.270">
    <property type="match status" value="1"/>
</dbReference>
<dbReference type="AlphaFoldDB" id="A0A151SG17"/>
<dbReference type="InterPro" id="IPR043502">
    <property type="entry name" value="DNA/RNA_pol_sf"/>
</dbReference>
<dbReference type="EMBL" id="KQ483411">
    <property type="protein sequence ID" value="KYP53733.1"/>
    <property type="molecule type" value="Genomic_DNA"/>
</dbReference>
<evidence type="ECO:0000313" key="1">
    <source>
        <dbReference type="EMBL" id="KYP53733.1"/>
    </source>
</evidence>
<dbReference type="Proteomes" id="UP000075243">
    <property type="component" value="Unassembled WGS sequence"/>
</dbReference>
<name>A0A151SG17_CAJCA</name>
<dbReference type="InterPro" id="IPR043128">
    <property type="entry name" value="Rev_trsase/Diguanyl_cyclase"/>
</dbReference>
<dbReference type="SUPFAM" id="SSF56672">
    <property type="entry name" value="DNA/RNA polymerases"/>
    <property type="match status" value="1"/>
</dbReference>
<dbReference type="STRING" id="3821.A0A151SG17"/>
<gene>
    <name evidence="1" type="ORF">KK1_024307</name>
</gene>
<accession>A0A151SFX1</accession>
<accession>A0A151SG17</accession>
<keyword evidence="2" id="KW-1185">Reference proteome</keyword>
<feature type="non-terminal residue" evidence="1">
    <location>
        <position position="1"/>
    </location>
</feature>
<dbReference type="Gramene" id="C.cajan_23617.t">
    <property type="protein sequence ID" value="C.cajan_23617.t"/>
    <property type="gene ID" value="C.cajan_23617"/>
</dbReference>
<sequence length="217" mass="25021">LTSILIIKRMKLRNWCTLPKIGADLLQENSLVANKKKCEFVRSHMEYLGHVIYASGVAADSTKVEAMLNWEEATKAFDALKKAMAALPTLAAPNFSKYFVVESDAYKGIGAMLLQEGRPLTLMTKSLSKKAQKKLIYERELMAIVVAIQKWRHYLMGRRFIIKTDQRSLKFLIEKRLLREEHHKWTTKLLGFDFEIQYKPGYVNKAVDGLSRQMMYA</sequence>
<protein>
    <submittedName>
        <fullName evidence="1">Retrovirus-related Pol polyprotein from transposon 17.6</fullName>
    </submittedName>
</protein>
<dbReference type="OMA" id="CITHAYE"/>
<organism evidence="1 2">
    <name type="scientific">Cajanus cajan</name>
    <name type="common">Pigeon pea</name>
    <name type="synonym">Cajanus indicus</name>
    <dbReference type="NCBI Taxonomy" id="3821"/>
    <lineage>
        <taxon>Eukaryota</taxon>
        <taxon>Viridiplantae</taxon>
        <taxon>Streptophyta</taxon>
        <taxon>Embryophyta</taxon>
        <taxon>Tracheophyta</taxon>
        <taxon>Spermatophyta</taxon>
        <taxon>Magnoliopsida</taxon>
        <taxon>eudicotyledons</taxon>
        <taxon>Gunneridae</taxon>
        <taxon>Pentapetalae</taxon>
        <taxon>rosids</taxon>
        <taxon>fabids</taxon>
        <taxon>Fabales</taxon>
        <taxon>Fabaceae</taxon>
        <taxon>Papilionoideae</taxon>
        <taxon>50 kb inversion clade</taxon>
        <taxon>NPAAA clade</taxon>
        <taxon>indigoferoid/millettioid clade</taxon>
        <taxon>Phaseoleae</taxon>
        <taxon>Cajanus</taxon>
    </lineage>
</organism>
<dbReference type="PANTHER" id="PTHR34072">
    <property type="entry name" value="ENZYMATIC POLYPROTEIN-RELATED"/>
    <property type="match status" value="1"/>
</dbReference>
<dbReference type="InterPro" id="IPR041577">
    <property type="entry name" value="RT_RNaseH_2"/>
</dbReference>
<evidence type="ECO:0000313" key="2">
    <source>
        <dbReference type="Proteomes" id="UP000075243"/>
    </source>
</evidence>
<dbReference type="CDD" id="cd09274">
    <property type="entry name" value="RNase_HI_RT_Ty3"/>
    <property type="match status" value="1"/>
</dbReference>
<dbReference type="Gramene" id="C.cajan_23620.t">
    <property type="protein sequence ID" value="C.cajan_23620.t"/>
    <property type="gene ID" value="C.cajan_23620"/>
</dbReference>
<dbReference type="Pfam" id="PF17919">
    <property type="entry name" value="RT_RNaseH_2"/>
    <property type="match status" value="1"/>
</dbReference>
<proteinExistence type="predicted"/>
<reference evidence="1" key="1">
    <citation type="journal article" date="2012" name="Nat. Biotechnol.">
        <title>Draft genome sequence of pigeonpea (Cajanus cajan), an orphan legume crop of resource-poor farmers.</title>
        <authorList>
            <person name="Varshney R.K."/>
            <person name="Chen W."/>
            <person name="Li Y."/>
            <person name="Bharti A.K."/>
            <person name="Saxena R.K."/>
            <person name="Schlueter J.A."/>
            <person name="Donoghue M.T."/>
            <person name="Azam S."/>
            <person name="Fan G."/>
            <person name="Whaley A.M."/>
            <person name="Farmer A.D."/>
            <person name="Sheridan J."/>
            <person name="Iwata A."/>
            <person name="Tuteja R."/>
            <person name="Penmetsa R.V."/>
            <person name="Wu W."/>
            <person name="Upadhyaya H.D."/>
            <person name="Yang S.P."/>
            <person name="Shah T."/>
            <person name="Saxena K.B."/>
            <person name="Michael T."/>
            <person name="McCombie W.R."/>
            <person name="Yang B."/>
            <person name="Zhang G."/>
            <person name="Yang H."/>
            <person name="Wang J."/>
            <person name="Spillane C."/>
            <person name="Cook D.R."/>
            <person name="May G.D."/>
            <person name="Xu X."/>
            <person name="Jackson S.A."/>
        </authorList>
    </citation>
    <scope>NUCLEOTIDE SEQUENCE [LARGE SCALE GENOMIC DNA]</scope>
</reference>